<accession>A0A7C8RF84</accession>
<dbReference type="EMBL" id="JAABOJ010000004">
    <property type="protein sequence ID" value="KAF3287565.1"/>
    <property type="molecule type" value="Genomic_DNA"/>
</dbReference>
<evidence type="ECO:0000313" key="1">
    <source>
        <dbReference type="EMBL" id="KAF3287565.1"/>
    </source>
</evidence>
<sequence>MKQLGPTTPNIKYPRSLVITHTNDRSLGSVTFPSQGTWQDSTRGMHRQQLQEWVQPANMGHEGLFAMHTRVQSDKTAKTTKLTSSESAASSKTTTHAACCWPLWFIFDSLSFFFSLFGKLPQQNSQSPHF</sequence>
<comment type="caution">
    <text evidence="1">The sequence shown here is derived from an EMBL/GenBank/DDBJ whole genome shotgun (WGS) entry which is preliminary data.</text>
</comment>
<reference evidence="1 2" key="1">
    <citation type="submission" date="2020-01" db="EMBL/GenBank/DDBJ databases">
        <authorList>
            <person name="Palmer J.M."/>
        </authorList>
    </citation>
    <scope>NUCLEOTIDE SEQUENCE [LARGE SCALE GENOMIC DNA]</scope>
    <source>
        <strain evidence="1 2">TWF970</strain>
    </source>
</reference>
<name>A0A7C8RF84_ORBOL</name>
<proteinExistence type="predicted"/>
<evidence type="ECO:0000313" key="2">
    <source>
        <dbReference type="Proteomes" id="UP000474640"/>
    </source>
</evidence>
<dbReference type="Proteomes" id="UP000474640">
    <property type="component" value="Unassembled WGS sequence"/>
</dbReference>
<gene>
    <name evidence="1" type="ORF">TWF970_007283</name>
</gene>
<organism evidence="1 2">
    <name type="scientific">Orbilia oligospora</name>
    <name type="common">Nematode-trapping fungus</name>
    <name type="synonym">Arthrobotrys oligospora</name>
    <dbReference type="NCBI Taxonomy" id="2813651"/>
    <lineage>
        <taxon>Eukaryota</taxon>
        <taxon>Fungi</taxon>
        <taxon>Dikarya</taxon>
        <taxon>Ascomycota</taxon>
        <taxon>Pezizomycotina</taxon>
        <taxon>Orbiliomycetes</taxon>
        <taxon>Orbiliales</taxon>
        <taxon>Orbiliaceae</taxon>
        <taxon>Orbilia</taxon>
    </lineage>
</organism>
<protein>
    <submittedName>
        <fullName evidence="1">Uncharacterized protein</fullName>
    </submittedName>
</protein>
<dbReference type="AlphaFoldDB" id="A0A7C8RF84"/>